<keyword evidence="1" id="KW-0645">Protease</keyword>
<organism evidence="5 6">
    <name type="scientific">Datura stramonium</name>
    <name type="common">Jimsonweed</name>
    <name type="synonym">Common thornapple</name>
    <dbReference type="NCBI Taxonomy" id="4076"/>
    <lineage>
        <taxon>Eukaryota</taxon>
        <taxon>Viridiplantae</taxon>
        <taxon>Streptophyta</taxon>
        <taxon>Embryophyta</taxon>
        <taxon>Tracheophyta</taxon>
        <taxon>Spermatophyta</taxon>
        <taxon>Magnoliopsida</taxon>
        <taxon>eudicotyledons</taxon>
        <taxon>Gunneridae</taxon>
        <taxon>Pentapetalae</taxon>
        <taxon>asterids</taxon>
        <taxon>lamiids</taxon>
        <taxon>Solanales</taxon>
        <taxon>Solanaceae</taxon>
        <taxon>Solanoideae</taxon>
        <taxon>Datureae</taxon>
        <taxon>Datura</taxon>
    </lineage>
</organism>
<sequence length="446" mass="50602">MEMIPSNRQIKSGHASNDNEDKEDDEDIECDDNNNEDGEGDDNKNKDREDDDNGDSGGRDPSRTSTDIVVKSIRFDNYNLKMLMDVHEDLEGDMWLDQEFAVMIGLNYHSPPRIGGAKSKTKGDDLINCGGGYTLLGAGGGYTSAVEDVRHQKDTPYILGRSSAVGASKVPFCACEFLKCNENMNILLSKIDVLTEAQGVTEEAINKLIYKRDINLSSRISEPFTPIGVKRRRNQNSKALTGAKRKATNTPKMMDDQPTKRLRANIYKYGDDKKKNKIQQMIKTKRSTKILCTIPEFNYLDFDCMTDMDRGWEDWLKQSLDDYKFSDYFLNYCKGARPYPGGVPWLGAKRMMTLDKKYFIALELLINEGVINVYDCNIPFFPEDDFFLQIQKDLPKNDIGATCGPYSLAFIELLITNSSMNLLNDNTIERMRWRWAVGVVSKDLVS</sequence>
<name>A0ABS8UKG2_DATST</name>
<feature type="compositionally biased region" description="Polar residues" evidence="3">
    <location>
        <begin position="1"/>
        <end position="16"/>
    </location>
</feature>
<proteinExistence type="predicted"/>
<dbReference type="Pfam" id="PF02902">
    <property type="entry name" value="Peptidase_C48"/>
    <property type="match status" value="1"/>
</dbReference>
<evidence type="ECO:0000256" key="3">
    <source>
        <dbReference type="SAM" id="MobiDB-lite"/>
    </source>
</evidence>
<comment type="caution">
    <text evidence="5">The sequence shown here is derived from an EMBL/GenBank/DDBJ whole genome shotgun (WGS) entry which is preliminary data.</text>
</comment>
<feature type="region of interest" description="Disordered" evidence="3">
    <location>
        <begin position="1"/>
        <end position="65"/>
    </location>
</feature>
<dbReference type="EMBL" id="JACEIK010002129">
    <property type="protein sequence ID" value="MCD9559304.1"/>
    <property type="molecule type" value="Genomic_DNA"/>
</dbReference>
<feature type="domain" description="Ubiquitin-like protease family profile" evidence="4">
    <location>
        <begin position="385"/>
        <end position="437"/>
    </location>
</feature>
<evidence type="ECO:0000256" key="1">
    <source>
        <dbReference type="ARBA" id="ARBA00022670"/>
    </source>
</evidence>
<feature type="compositionally biased region" description="Acidic residues" evidence="3">
    <location>
        <begin position="18"/>
        <end position="40"/>
    </location>
</feature>
<gene>
    <name evidence="5" type="ORF">HAX54_017180</name>
</gene>
<evidence type="ECO:0000256" key="2">
    <source>
        <dbReference type="ARBA" id="ARBA00022801"/>
    </source>
</evidence>
<accession>A0ABS8UKG2</accession>
<evidence type="ECO:0000259" key="4">
    <source>
        <dbReference type="Pfam" id="PF02902"/>
    </source>
</evidence>
<dbReference type="InterPro" id="IPR003653">
    <property type="entry name" value="Peptidase_C48_C"/>
</dbReference>
<keyword evidence="6" id="KW-1185">Reference proteome</keyword>
<evidence type="ECO:0000313" key="5">
    <source>
        <dbReference type="EMBL" id="MCD9559304.1"/>
    </source>
</evidence>
<reference evidence="5 6" key="1">
    <citation type="journal article" date="2021" name="BMC Genomics">
        <title>Datura genome reveals duplications of psychoactive alkaloid biosynthetic genes and high mutation rate following tissue culture.</title>
        <authorList>
            <person name="Rajewski A."/>
            <person name="Carter-House D."/>
            <person name="Stajich J."/>
            <person name="Litt A."/>
        </authorList>
    </citation>
    <scope>NUCLEOTIDE SEQUENCE [LARGE SCALE GENOMIC DNA]</scope>
    <source>
        <strain evidence="5">AR-01</strain>
    </source>
</reference>
<keyword evidence="2" id="KW-0378">Hydrolase</keyword>
<protein>
    <recommendedName>
        <fullName evidence="4">Ubiquitin-like protease family profile domain-containing protein</fullName>
    </recommendedName>
</protein>
<evidence type="ECO:0000313" key="6">
    <source>
        <dbReference type="Proteomes" id="UP000823775"/>
    </source>
</evidence>
<dbReference type="Proteomes" id="UP000823775">
    <property type="component" value="Unassembled WGS sequence"/>
</dbReference>